<dbReference type="KEGG" id="scu:SCE1572_26805"/>
<dbReference type="GO" id="GO:0009245">
    <property type="term" value="P:lipid A biosynthetic process"/>
    <property type="evidence" value="ECO:0007669"/>
    <property type="project" value="TreeGrafter"/>
</dbReference>
<keyword evidence="4" id="KW-0472">Membrane</keyword>
<evidence type="ECO:0000256" key="1">
    <source>
        <dbReference type="ARBA" id="ARBA00022475"/>
    </source>
</evidence>
<keyword evidence="1" id="KW-1003">Cell membrane</keyword>
<dbReference type="GO" id="GO:0008758">
    <property type="term" value="F:UDP-2,3-diacylglucosamine hydrolase activity"/>
    <property type="evidence" value="ECO:0007669"/>
    <property type="project" value="TreeGrafter"/>
</dbReference>
<organism evidence="7 8">
    <name type="scientific">Sorangium cellulosum So0157-2</name>
    <dbReference type="NCBI Taxonomy" id="1254432"/>
    <lineage>
        <taxon>Bacteria</taxon>
        <taxon>Pseudomonadati</taxon>
        <taxon>Myxococcota</taxon>
        <taxon>Polyangia</taxon>
        <taxon>Polyangiales</taxon>
        <taxon>Polyangiaceae</taxon>
        <taxon>Sorangium</taxon>
    </lineage>
</organism>
<dbReference type="STRING" id="1254432.SCE1572_26805"/>
<dbReference type="GO" id="GO:0016020">
    <property type="term" value="C:membrane"/>
    <property type="evidence" value="ECO:0007669"/>
    <property type="project" value="GOC"/>
</dbReference>
<dbReference type="RefSeq" id="WP_020737278.1">
    <property type="nucleotide sequence ID" value="NC_021658.1"/>
</dbReference>
<dbReference type="InterPro" id="IPR029052">
    <property type="entry name" value="Metallo-depent_PP-like"/>
</dbReference>
<reference evidence="7 8" key="1">
    <citation type="journal article" date="2013" name="Sci. Rep.">
        <title>Extraordinary expansion of a Sorangium cellulosum genome from an alkaline milieu.</title>
        <authorList>
            <person name="Han K."/>
            <person name="Li Z.F."/>
            <person name="Peng R."/>
            <person name="Zhu L.P."/>
            <person name="Zhou T."/>
            <person name="Wang L.G."/>
            <person name="Li S.G."/>
            <person name="Zhang X.B."/>
            <person name="Hu W."/>
            <person name="Wu Z.H."/>
            <person name="Qin N."/>
            <person name="Li Y.Z."/>
        </authorList>
    </citation>
    <scope>NUCLEOTIDE SEQUENCE [LARGE SCALE GENOMIC DNA]</scope>
    <source>
        <strain evidence="7 8">So0157-2</strain>
    </source>
</reference>
<evidence type="ECO:0000256" key="3">
    <source>
        <dbReference type="ARBA" id="ARBA00022723"/>
    </source>
</evidence>
<dbReference type="Gene3D" id="3.60.21.10">
    <property type="match status" value="1"/>
</dbReference>
<sequence>MRTLIISDLHLGNGGDYDVFAGGEALPALLDRIAGEPARVVVNGDGVDFLMNEDPLELDPARAAAQARAIAAAPASAAVLEAFGRVLARGGEVIVRLGNHDVELAVPEVQEILRAAMDQPPEVAARLTFQLGDAPAILDVGGARILVTHGEHNDNWNKVDYGRLARLDRFRYAAGSVLVKQLMNPIARRHGMRFVSLLKPDFQGAALAALAVAPGIVKQLFSAASLDIAWQLFKKAGSAASFAEEDEDLGLAERFADAGLEAEEAAAIEAALGDGPAAFADEETMSTASLKLARAGLKLYAGMQKRLAGTLGDEYFRLEPDEAEWADARRLAKKFDAGAVVLGHTHAARWKVADGIAFANTGTWIWLMQLPRSDAGDEAWAEFLEELRNNPRLLPERQRAAKTVRRLTAVLVDPHPDGGATMRLVQWDDGELRSLEAARVPPGGAAPGREA</sequence>
<evidence type="ECO:0000259" key="6">
    <source>
        <dbReference type="Pfam" id="PF00149"/>
    </source>
</evidence>
<dbReference type="OrthoDB" id="8241491at2"/>
<dbReference type="InterPro" id="IPR043461">
    <property type="entry name" value="LpxH-like"/>
</dbReference>
<dbReference type="GO" id="GO:0046872">
    <property type="term" value="F:metal ion binding"/>
    <property type="evidence" value="ECO:0007669"/>
    <property type="project" value="UniProtKB-KW"/>
</dbReference>
<evidence type="ECO:0000256" key="4">
    <source>
        <dbReference type="ARBA" id="ARBA00023136"/>
    </source>
</evidence>
<dbReference type="PANTHER" id="PTHR34990:SF2">
    <property type="entry name" value="BLL8164 PROTEIN"/>
    <property type="match status" value="1"/>
</dbReference>
<protein>
    <recommendedName>
        <fullName evidence="6">Calcineurin-like phosphoesterase domain-containing protein</fullName>
    </recommendedName>
</protein>
<dbReference type="InterPro" id="IPR004843">
    <property type="entry name" value="Calcineurin-like_PHP"/>
</dbReference>
<dbReference type="PATRIC" id="fig|1254432.3.peg.6066"/>
<dbReference type="AlphaFoldDB" id="S4XX28"/>
<evidence type="ECO:0000256" key="5">
    <source>
        <dbReference type="ARBA" id="ARBA00023211"/>
    </source>
</evidence>
<gene>
    <name evidence="7" type="ORF">SCE1572_26805</name>
</gene>
<accession>S4XX28</accession>
<dbReference type="Pfam" id="PF00149">
    <property type="entry name" value="Metallophos"/>
    <property type="match status" value="1"/>
</dbReference>
<keyword evidence="2" id="KW-0997">Cell inner membrane</keyword>
<dbReference type="SUPFAM" id="SSF56300">
    <property type="entry name" value="Metallo-dependent phosphatases"/>
    <property type="match status" value="1"/>
</dbReference>
<proteinExistence type="predicted"/>
<keyword evidence="5" id="KW-0464">Manganese</keyword>
<dbReference type="eggNOG" id="COG2908">
    <property type="taxonomic scope" value="Bacteria"/>
</dbReference>
<name>S4XX28_SORCE</name>
<dbReference type="HOGENOM" id="CLU_525715_0_0_7"/>
<dbReference type="Proteomes" id="UP000014803">
    <property type="component" value="Chromosome"/>
</dbReference>
<evidence type="ECO:0000313" key="7">
    <source>
        <dbReference type="EMBL" id="AGP37767.1"/>
    </source>
</evidence>
<feature type="domain" description="Calcineurin-like phosphoesterase" evidence="6">
    <location>
        <begin position="1"/>
        <end position="163"/>
    </location>
</feature>
<dbReference type="PANTHER" id="PTHR34990">
    <property type="entry name" value="UDP-2,3-DIACYLGLUCOSAMINE HYDROLASE-RELATED"/>
    <property type="match status" value="1"/>
</dbReference>
<keyword evidence="3" id="KW-0479">Metal-binding</keyword>
<evidence type="ECO:0000313" key="8">
    <source>
        <dbReference type="Proteomes" id="UP000014803"/>
    </source>
</evidence>
<dbReference type="EMBL" id="CP003969">
    <property type="protein sequence ID" value="AGP37767.1"/>
    <property type="molecule type" value="Genomic_DNA"/>
</dbReference>
<evidence type="ECO:0000256" key="2">
    <source>
        <dbReference type="ARBA" id="ARBA00022519"/>
    </source>
</evidence>